<proteinExistence type="predicted"/>
<feature type="region of interest" description="Disordered" evidence="1">
    <location>
        <begin position="76"/>
        <end position="96"/>
    </location>
</feature>
<accession>A0A9J7BJ38</accession>
<dbReference type="EMBL" id="CP093313">
    <property type="protein sequence ID" value="UWZ82695.1"/>
    <property type="molecule type" value="Genomic_DNA"/>
</dbReference>
<keyword evidence="3" id="KW-1185">Reference proteome</keyword>
<reference evidence="2" key="1">
    <citation type="submission" date="2021-04" db="EMBL/GenBank/DDBJ databases">
        <title>Phylogenetic analysis of Acidobacteriaceae.</title>
        <authorList>
            <person name="Qiu L."/>
            <person name="Zhang Q."/>
        </authorList>
    </citation>
    <scope>NUCLEOTIDE SEQUENCE</scope>
    <source>
        <strain evidence="2">DSM 25168</strain>
    </source>
</reference>
<evidence type="ECO:0000256" key="1">
    <source>
        <dbReference type="SAM" id="MobiDB-lite"/>
    </source>
</evidence>
<gene>
    <name evidence="2" type="ORF">MOP44_19245</name>
</gene>
<dbReference type="AlphaFoldDB" id="A0A9J7BJ38"/>
<name>A0A9J7BJ38_9BACT</name>
<protein>
    <submittedName>
        <fullName evidence="2">Uncharacterized protein</fullName>
    </submittedName>
</protein>
<feature type="compositionally biased region" description="Basic and acidic residues" evidence="1">
    <location>
        <begin position="79"/>
        <end position="89"/>
    </location>
</feature>
<organism evidence="2 3">
    <name type="scientific">Occallatibacter riparius</name>
    <dbReference type="NCBI Taxonomy" id="1002689"/>
    <lineage>
        <taxon>Bacteria</taxon>
        <taxon>Pseudomonadati</taxon>
        <taxon>Acidobacteriota</taxon>
        <taxon>Terriglobia</taxon>
        <taxon>Terriglobales</taxon>
        <taxon>Acidobacteriaceae</taxon>
        <taxon>Occallatibacter</taxon>
    </lineage>
</organism>
<evidence type="ECO:0000313" key="3">
    <source>
        <dbReference type="Proteomes" id="UP001059380"/>
    </source>
</evidence>
<dbReference type="KEGG" id="orp:MOP44_19245"/>
<dbReference type="Proteomes" id="UP001059380">
    <property type="component" value="Chromosome"/>
</dbReference>
<dbReference type="Gene3D" id="2.50.20.10">
    <property type="entry name" value="Lipoprotein localisation LolA/LolB/LppX"/>
    <property type="match status" value="1"/>
</dbReference>
<dbReference type="RefSeq" id="WP_260791883.1">
    <property type="nucleotide sequence ID" value="NZ_CP093313.1"/>
</dbReference>
<evidence type="ECO:0000313" key="2">
    <source>
        <dbReference type="EMBL" id="UWZ82695.1"/>
    </source>
</evidence>
<sequence>MARVAANQDRAEAERAHYVYVQHSTMSSRKGKTIQCEEITDYRITPSDNGVHDELVKLDGRLRVNGNYVTYHTLAPDSDSSKVENEKDSVSVTIGGDSADRDMVEHMRANLMHDKSKDGLNTKLFPLTSKEQADYAFQLTGQERMNGRDVYHITFRPKDKDDFGWKGEAYVDTEAFEPVMVTTGMARKIPFAVRTFLGTNLPGLGFTVIYAPQPDGVWFPASFSTEFKIHVLYFFRRDILMNAQNREFEKTHSTSRMLDDVTPVDPAKP</sequence>